<dbReference type="EnsemblMetazoa" id="G10640.3">
    <property type="protein sequence ID" value="G10640.3:cds"/>
    <property type="gene ID" value="G10640"/>
</dbReference>
<organism evidence="1 2">
    <name type="scientific">Magallana gigas</name>
    <name type="common">Pacific oyster</name>
    <name type="synonym">Crassostrea gigas</name>
    <dbReference type="NCBI Taxonomy" id="29159"/>
    <lineage>
        <taxon>Eukaryota</taxon>
        <taxon>Metazoa</taxon>
        <taxon>Spiralia</taxon>
        <taxon>Lophotrochozoa</taxon>
        <taxon>Mollusca</taxon>
        <taxon>Bivalvia</taxon>
        <taxon>Autobranchia</taxon>
        <taxon>Pteriomorphia</taxon>
        <taxon>Ostreida</taxon>
        <taxon>Ostreoidea</taxon>
        <taxon>Ostreidae</taxon>
        <taxon>Magallana</taxon>
    </lineage>
</organism>
<name>A0A8W8HQZ7_MAGGI</name>
<evidence type="ECO:0000313" key="2">
    <source>
        <dbReference type="Proteomes" id="UP000005408"/>
    </source>
</evidence>
<dbReference type="AlphaFoldDB" id="A0A8W8HQZ7"/>
<keyword evidence="2" id="KW-1185">Reference proteome</keyword>
<proteinExistence type="predicted"/>
<accession>A0A8W8HQZ7</accession>
<dbReference type="Proteomes" id="UP000005408">
    <property type="component" value="Unassembled WGS sequence"/>
</dbReference>
<evidence type="ECO:0000313" key="1">
    <source>
        <dbReference type="EnsemblMetazoa" id="G10640.3:cds"/>
    </source>
</evidence>
<reference evidence="1" key="1">
    <citation type="submission" date="2022-08" db="UniProtKB">
        <authorList>
            <consortium name="EnsemblMetazoa"/>
        </authorList>
    </citation>
    <scope>IDENTIFICATION</scope>
    <source>
        <strain evidence="1">05x7-T-G4-1.051#20</strain>
    </source>
</reference>
<protein>
    <submittedName>
        <fullName evidence="1">Uncharacterized protein</fullName>
    </submittedName>
</protein>
<sequence length="113" mass="13138">MFHFTARWQLLTGVPTVQSGQDNLEVLMSDRHQITEDSKETPTQHLTHNIYSIHGDFGEEGRRTYEDVHLSNFPEIHCVLLLSSKGYLHLESIMLAAAWEKNLCFLRNEQRDI</sequence>